<feature type="domain" description="CBS" evidence="5">
    <location>
        <begin position="131"/>
        <end position="189"/>
    </location>
</feature>
<feature type="domain" description="CBS" evidence="5">
    <location>
        <begin position="207"/>
        <end position="264"/>
    </location>
</feature>
<keyword evidence="2 3" id="KW-0129">CBS domain</keyword>
<gene>
    <name evidence="6" type="ORF">PROFUN_14141</name>
</gene>
<protein>
    <recommendedName>
        <fullName evidence="5">CBS domain-containing protein</fullName>
    </recommendedName>
</protein>
<dbReference type="PROSITE" id="PS51371">
    <property type="entry name" value="CBS"/>
    <property type="match status" value="3"/>
</dbReference>
<feature type="domain" description="CBS" evidence="5">
    <location>
        <begin position="26"/>
        <end position="88"/>
    </location>
</feature>
<dbReference type="InterPro" id="IPR050511">
    <property type="entry name" value="AMPK_gamma/SDS23_families"/>
</dbReference>
<evidence type="ECO:0000313" key="6">
    <source>
        <dbReference type="EMBL" id="PRP77853.1"/>
    </source>
</evidence>
<dbReference type="AlphaFoldDB" id="A0A2P6N1P5"/>
<dbReference type="STRING" id="1890364.A0A2P6N1P5"/>
<organism evidence="6 7">
    <name type="scientific">Planoprotostelium fungivorum</name>
    <dbReference type="NCBI Taxonomy" id="1890364"/>
    <lineage>
        <taxon>Eukaryota</taxon>
        <taxon>Amoebozoa</taxon>
        <taxon>Evosea</taxon>
        <taxon>Variosea</taxon>
        <taxon>Cavosteliida</taxon>
        <taxon>Cavosteliaceae</taxon>
        <taxon>Planoprotostelium</taxon>
    </lineage>
</organism>
<accession>A0A2P6N1P5</accession>
<dbReference type="Proteomes" id="UP000241769">
    <property type="component" value="Unassembled WGS sequence"/>
</dbReference>
<evidence type="ECO:0000259" key="5">
    <source>
        <dbReference type="PROSITE" id="PS51371"/>
    </source>
</evidence>
<proteinExistence type="predicted"/>
<dbReference type="Gene3D" id="3.10.580.10">
    <property type="entry name" value="CBS-domain"/>
    <property type="match status" value="2"/>
</dbReference>
<feature type="transmembrane region" description="Helical" evidence="4">
    <location>
        <begin position="504"/>
        <end position="523"/>
    </location>
</feature>
<keyword evidence="1" id="KW-0677">Repeat</keyword>
<dbReference type="SUPFAM" id="SSF54631">
    <property type="entry name" value="CBS-domain pair"/>
    <property type="match status" value="2"/>
</dbReference>
<comment type="caution">
    <text evidence="6">The sequence shown here is derived from an EMBL/GenBank/DDBJ whole genome shotgun (WGS) entry which is preliminary data.</text>
</comment>
<dbReference type="Pfam" id="PF00571">
    <property type="entry name" value="CBS"/>
    <property type="match status" value="4"/>
</dbReference>
<evidence type="ECO:0000256" key="1">
    <source>
        <dbReference type="ARBA" id="ARBA00022737"/>
    </source>
</evidence>
<reference evidence="6 7" key="1">
    <citation type="journal article" date="2018" name="Genome Biol. Evol.">
        <title>Multiple Roots of Fruiting Body Formation in Amoebozoa.</title>
        <authorList>
            <person name="Hillmann F."/>
            <person name="Forbes G."/>
            <person name="Novohradska S."/>
            <person name="Ferling I."/>
            <person name="Riege K."/>
            <person name="Groth M."/>
            <person name="Westermann M."/>
            <person name="Marz M."/>
            <person name="Spaller T."/>
            <person name="Winckler T."/>
            <person name="Schaap P."/>
            <person name="Glockner G."/>
        </authorList>
    </citation>
    <scope>NUCLEOTIDE SEQUENCE [LARGE SCALE GENOMIC DNA]</scope>
    <source>
        <strain evidence="6 7">Jena</strain>
    </source>
</reference>
<name>A0A2P6N1P5_9EUKA</name>
<dbReference type="EMBL" id="MDYQ01000252">
    <property type="protein sequence ID" value="PRP77853.1"/>
    <property type="molecule type" value="Genomic_DNA"/>
</dbReference>
<keyword evidence="4" id="KW-1133">Transmembrane helix</keyword>
<dbReference type="CDD" id="cd02205">
    <property type="entry name" value="CBS_pair_SF"/>
    <property type="match status" value="2"/>
</dbReference>
<dbReference type="InParanoid" id="A0A2P6N1P5"/>
<dbReference type="InterPro" id="IPR000644">
    <property type="entry name" value="CBS_dom"/>
</dbReference>
<keyword evidence="4" id="KW-0472">Membrane</keyword>
<dbReference type="SMART" id="SM00116">
    <property type="entry name" value="CBS"/>
    <property type="match status" value="4"/>
</dbReference>
<feature type="transmembrane region" description="Helical" evidence="4">
    <location>
        <begin position="388"/>
        <end position="408"/>
    </location>
</feature>
<evidence type="ECO:0000256" key="3">
    <source>
        <dbReference type="PROSITE-ProRule" id="PRU00703"/>
    </source>
</evidence>
<dbReference type="PANTHER" id="PTHR13780">
    <property type="entry name" value="AMP-ACTIVATED PROTEIN KINASE, GAMMA REGULATORY SUBUNIT"/>
    <property type="match status" value="1"/>
</dbReference>
<dbReference type="OrthoDB" id="449052at2759"/>
<evidence type="ECO:0000256" key="4">
    <source>
        <dbReference type="SAM" id="Phobius"/>
    </source>
</evidence>
<dbReference type="InterPro" id="IPR046342">
    <property type="entry name" value="CBS_dom_sf"/>
</dbReference>
<evidence type="ECO:0000313" key="7">
    <source>
        <dbReference type="Proteomes" id="UP000241769"/>
    </source>
</evidence>
<keyword evidence="4" id="KW-0812">Transmembrane</keyword>
<sequence>MSFLKKHAALSARKDFLSSVKANDLPSKKPSVIVVNSSETPFEGFKKLVQNNILSAPVYSEETKQYTGFLDMKDLVSFVIYVVDDQQSSAPNNLEDIVLSGLKLFKAPVDGVTVTCEHPNDSIILLNDTDLSRRRPFHCIQSTDSLMKVMEVLAKGAHRVALLDEQGQITKIVSQSSVIQFLSKNVRDKISHLGGKMSSSIDELNLGSKPVLTVSHVDAASEVFRLMERKNKSNVAVVDINGRLIGNTSSSDIKSFIRTPSLDMLRIPITDFLKTIRNESEIDIHAPVIAVSPKDKMAMLIHKLASTGVHKIFVADEHNGYKPERIVSIIDIVRELCICYLWAFTASLGLRDDEFNKNVGKAKHALILFSHILRTNYVSYTISMHSRFFCLIALFFLFSYTSASRVSFQLEYDTRLNYCSNACPKENRGCVWECISSGCNRLVFRGNHNQQLESGEVDKRENRFQECTIHEIAAQHKAVALPGGTFAYNGASQPGSVFSGLCSSWWTTILLVVISFISAIACFPENNYH</sequence>
<dbReference type="PANTHER" id="PTHR13780:SF36">
    <property type="entry name" value="CBS DOMAIN-CONTAINING PROTEIN"/>
    <property type="match status" value="1"/>
</dbReference>
<keyword evidence="7" id="KW-1185">Reference proteome</keyword>
<evidence type="ECO:0000256" key="2">
    <source>
        <dbReference type="ARBA" id="ARBA00023122"/>
    </source>
</evidence>